<dbReference type="EMBL" id="BOOR01000103">
    <property type="protein sequence ID" value="GII59844.1"/>
    <property type="molecule type" value="Genomic_DNA"/>
</dbReference>
<evidence type="ECO:0000313" key="3">
    <source>
        <dbReference type="Proteomes" id="UP000605992"/>
    </source>
</evidence>
<gene>
    <name evidence="2" type="ORF">Pth03_82330</name>
</gene>
<evidence type="ECO:0008006" key="4">
    <source>
        <dbReference type="Google" id="ProtNLM"/>
    </source>
</evidence>
<sequence>MNLRNVSRKFGMSLAAGAVVLTATPAASAATAPTPVPAVSRFKTLADYAKQRDAAREAARASGSTLRPSCAEGIMRSKGNDLMVSAELAYQEPTLGMLRARSSTDGPWERFRICYDGTSDTIYSVGAQRYVSAEVATPGEKNGMLRAHATLINAWERFRLQCGSVYCSIRSLANDRLVSAELQYTGADYGMLRARSTTTGDWELFW</sequence>
<reference evidence="2" key="1">
    <citation type="submission" date="2021-01" db="EMBL/GenBank/DDBJ databases">
        <title>Whole genome shotgun sequence of Planotetraspora thailandica NBRC 104271.</title>
        <authorList>
            <person name="Komaki H."/>
            <person name="Tamura T."/>
        </authorList>
    </citation>
    <scope>NUCLEOTIDE SEQUENCE</scope>
    <source>
        <strain evidence="2">NBRC 104271</strain>
    </source>
</reference>
<feature type="signal peptide" evidence="1">
    <location>
        <begin position="1"/>
        <end position="29"/>
    </location>
</feature>
<evidence type="ECO:0000256" key="1">
    <source>
        <dbReference type="SAM" id="SignalP"/>
    </source>
</evidence>
<protein>
    <recommendedName>
        <fullName evidence="4">Tat pathway signal sequence domain protein</fullName>
    </recommendedName>
</protein>
<evidence type="ECO:0000313" key="2">
    <source>
        <dbReference type="EMBL" id="GII59844.1"/>
    </source>
</evidence>
<accession>A0A8J3Y2Z3</accession>
<dbReference type="CDD" id="cd00257">
    <property type="entry name" value="beta-trefoil_FSCN-like"/>
    <property type="match status" value="1"/>
</dbReference>
<proteinExistence type="predicted"/>
<feature type="chain" id="PRO_5035249325" description="Tat pathway signal sequence domain protein" evidence="1">
    <location>
        <begin position="30"/>
        <end position="206"/>
    </location>
</feature>
<keyword evidence="1" id="KW-0732">Signal</keyword>
<dbReference type="RefSeq" id="WP_203949883.1">
    <property type="nucleotide sequence ID" value="NZ_BOOR01000103.1"/>
</dbReference>
<dbReference type="Proteomes" id="UP000605992">
    <property type="component" value="Unassembled WGS sequence"/>
</dbReference>
<comment type="caution">
    <text evidence="2">The sequence shown here is derived from an EMBL/GenBank/DDBJ whole genome shotgun (WGS) entry which is preliminary data.</text>
</comment>
<organism evidence="2 3">
    <name type="scientific">Planotetraspora thailandica</name>
    <dbReference type="NCBI Taxonomy" id="487172"/>
    <lineage>
        <taxon>Bacteria</taxon>
        <taxon>Bacillati</taxon>
        <taxon>Actinomycetota</taxon>
        <taxon>Actinomycetes</taxon>
        <taxon>Streptosporangiales</taxon>
        <taxon>Streptosporangiaceae</taxon>
        <taxon>Planotetraspora</taxon>
    </lineage>
</organism>
<dbReference type="InterPro" id="IPR008999">
    <property type="entry name" value="Actin-crosslinking"/>
</dbReference>
<dbReference type="Gene3D" id="2.80.10.50">
    <property type="match status" value="1"/>
</dbReference>
<keyword evidence="3" id="KW-1185">Reference proteome</keyword>
<dbReference type="SUPFAM" id="SSF50405">
    <property type="entry name" value="Actin-crosslinking proteins"/>
    <property type="match status" value="1"/>
</dbReference>
<name>A0A8J3Y2Z3_9ACTN</name>
<dbReference type="AlphaFoldDB" id="A0A8J3Y2Z3"/>